<accession>B4R048</accession>
<keyword evidence="3" id="KW-1185">Reference proteome</keyword>
<sequence>MLSKPTTAEHLEQMDGWMKDAGCWMVGKTADWRTEDRRPEDCETAEAEERRLVL</sequence>
<dbReference type="Proteomes" id="UP000000304">
    <property type="component" value="Chromosome 3R"/>
</dbReference>
<name>B4R048_DROSI</name>
<dbReference type="EMBL" id="CM000364">
    <property type="protein sequence ID" value="EDX14854.1"/>
    <property type="molecule type" value="Genomic_DNA"/>
</dbReference>
<evidence type="ECO:0000313" key="2">
    <source>
        <dbReference type="EMBL" id="EDX14854.1"/>
    </source>
</evidence>
<protein>
    <submittedName>
        <fullName evidence="2">GD17739</fullName>
    </submittedName>
</protein>
<organism evidence="2 3">
    <name type="scientific">Drosophila simulans</name>
    <name type="common">Fruit fly</name>
    <dbReference type="NCBI Taxonomy" id="7240"/>
    <lineage>
        <taxon>Eukaryota</taxon>
        <taxon>Metazoa</taxon>
        <taxon>Ecdysozoa</taxon>
        <taxon>Arthropoda</taxon>
        <taxon>Hexapoda</taxon>
        <taxon>Insecta</taxon>
        <taxon>Pterygota</taxon>
        <taxon>Neoptera</taxon>
        <taxon>Endopterygota</taxon>
        <taxon>Diptera</taxon>
        <taxon>Brachycera</taxon>
        <taxon>Muscomorpha</taxon>
        <taxon>Ephydroidea</taxon>
        <taxon>Drosophilidae</taxon>
        <taxon>Drosophila</taxon>
        <taxon>Sophophora</taxon>
    </lineage>
</organism>
<dbReference type="HOGENOM" id="CLU_3052596_0_0_1"/>
<evidence type="ECO:0000256" key="1">
    <source>
        <dbReference type="SAM" id="MobiDB-lite"/>
    </source>
</evidence>
<reference evidence="2 3" key="1">
    <citation type="journal article" date="2007" name="Nature">
        <title>Evolution of genes and genomes on the Drosophila phylogeny.</title>
        <authorList>
            <consortium name="Drosophila 12 Genomes Consortium"/>
            <person name="Clark A.G."/>
            <person name="Eisen M.B."/>
            <person name="Smith D.R."/>
            <person name="Bergman C.M."/>
            <person name="Oliver B."/>
            <person name="Markow T.A."/>
            <person name="Kaufman T.C."/>
            <person name="Kellis M."/>
            <person name="Gelbart W."/>
            <person name="Iyer V.N."/>
            <person name="Pollard D.A."/>
            <person name="Sackton T.B."/>
            <person name="Larracuente A.M."/>
            <person name="Singh N.D."/>
            <person name="Abad J.P."/>
            <person name="Abt D.N."/>
            <person name="Adryan B."/>
            <person name="Aguade M."/>
            <person name="Akashi H."/>
            <person name="Anderson W.W."/>
            <person name="Aquadro C.F."/>
            <person name="Ardell D.H."/>
            <person name="Arguello R."/>
            <person name="Artieri C.G."/>
            <person name="Barbash D.A."/>
            <person name="Barker D."/>
            <person name="Barsanti P."/>
            <person name="Batterham P."/>
            <person name="Batzoglou S."/>
            <person name="Begun D."/>
            <person name="Bhutkar A."/>
            <person name="Blanco E."/>
            <person name="Bosak S.A."/>
            <person name="Bradley R.K."/>
            <person name="Brand A.D."/>
            <person name="Brent M.R."/>
            <person name="Brooks A.N."/>
            <person name="Brown R.H."/>
            <person name="Butlin R.K."/>
            <person name="Caggese C."/>
            <person name="Calvi B.R."/>
            <person name="Bernardo de Carvalho A."/>
            <person name="Caspi A."/>
            <person name="Castrezana S."/>
            <person name="Celniker S.E."/>
            <person name="Chang J.L."/>
            <person name="Chapple C."/>
            <person name="Chatterji S."/>
            <person name="Chinwalla A."/>
            <person name="Civetta A."/>
            <person name="Clifton S.W."/>
            <person name="Comeron J.M."/>
            <person name="Costello J.C."/>
            <person name="Coyne J.A."/>
            <person name="Daub J."/>
            <person name="David R.G."/>
            <person name="Delcher A.L."/>
            <person name="Delehaunty K."/>
            <person name="Do C.B."/>
            <person name="Ebling H."/>
            <person name="Edwards K."/>
            <person name="Eickbush T."/>
            <person name="Evans J.D."/>
            <person name="Filipski A."/>
            <person name="Findeiss S."/>
            <person name="Freyhult E."/>
            <person name="Fulton L."/>
            <person name="Fulton R."/>
            <person name="Garcia A.C."/>
            <person name="Gardiner A."/>
            <person name="Garfield D.A."/>
            <person name="Garvin B.E."/>
            <person name="Gibson G."/>
            <person name="Gilbert D."/>
            <person name="Gnerre S."/>
            <person name="Godfrey J."/>
            <person name="Good R."/>
            <person name="Gotea V."/>
            <person name="Gravely B."/>
            <person name="Greenberg A.J."/>
            <person name="Griffiths-Jones S."/>
            <person name="Gross S."/>
            <person name="Guigo R."/>
            <person name="Gustafson E.A."/>
            <person name="Haerty W."/>
            <person name="Hahn M.W."/>
            <person name="Halligan D.L."/>
            <person name="Halpern A.L."/>
            <person name="Halter G.M."/>
            <person name="Han M.V."/>
            <person name="Heger A."/>
            <person name="Hillier L."/>
            <person name="Hinrichs A.S."/>
            <person name="Holmes I."/>
            <person name="Hoskins R.A."/>
            <person name="Hubisz M.J."/>
            <person name="Hultmark D."/>
            <person name="Huntley M.A."/>
            <person name="Jaffe D.B."/>
            <person name="Jagadeeshan S."/>
            <person name="Jeck W.R."/>
            <person name="Johnson J."/>
            <person name="Jones C.D."/>
            <person name="Jordan W.C."/>
            <person name="Karpen G.H."/>
            <person name="Kataoka E."/>
            <person name="Keightley P.D."/>
            <person name="Kheradpour P."/>
            <person name="Kirkness E.F."/>
            <person name="Koerich L.B."/>
            <person name="Kristiansen K."/>
            <person name="Kudrna D."/>
            <person name="Kulathinal R.J."/>
            <person name="Kumar S."/>
            <person name="Kwok R."/>
            <person name="Lander E."/>
            <person name="Langley C.H."/>
            <person name="Lapoint R."/>
            <person name="Lazzaro B.P."/>
            <person name="Lee S.J."/>
            <person name="Levesque L."/>
            <person name="Li R."/>
            <person name="Lin C.F."/>
            <person name="Lin M.F."/>
            <person name="Lindblad-Toh K."/>
            <person name="Llopart A."/>
            <person name="Long M."/>
            <person name="Low L."/>
            <person name="Lozovsky E."/>
            <person name="Lu J."/>
            <person name="Luo M."/>
            <person name="Machado C.A."/>
            <person name="Makalowski W."/>
            <person name="Marzo M."/>
            <person name="Matsuda M."/>
            <person name="Matzkin L."/>
            <person name="McAllister B."/>
            <person name="McBride C.S."/>
            <person name="McKernan B."/>
            <person name="McKernan K."/>
            <person name="Mendez-Lago M."/>
            <person name="Minx P."/>
            <person name="Mollenhauer M.U."/>
            <person name="Montooth K."/>
            <person name="Mount S.M."/>
            <person name="Mu X."/>
            <person name="Myers E."/>
            <person name="Negre B."/>
            <person name="Newfeld S."/>
            <person name="Nielsen R."/>
            <person name="Noor M.A."/>
            <person name="O'Grady P."/>
            <person name="Pachter L."/>
            <person name="Papaceit M."/>
            <person name="Parisi M.J."/>
            <person name="Parisi M."/>
            <person name="Parts L."/>
            <person name="Pedersen J.S."/>
            <person name="Pesole G."/>
            <person name="Phillippy A.M."/>
            <person name="Ponting C.P."/>
            <person name="Pop M."/>
            <person name="Porcelli D."/>
            <person name="Powell J.R."/>
            <person name="Prohaska S."/>
            <person name="Pruitt K."/>
            <person name="Puig M."/>
            <person name="Quesneville H."/>
            <person name="Ram K.R."/>
            <person name="Rand D."/>
            <person name="Rasmussen M.D."/>
            <person name="Reed L.K."/>
            <person name="Reenan R."/>
            <person name="Reily A."/>
            <person name="Remington K.A."/>
            <person name="Rieger T.T."/>
            <person name="Ritchie M.G."/>
            <person name="Robin C."/>
            <person name="Rogers Y.H."/>
            <person name="Rohde C."/>
            <person name="Rozas J."/>
            <person name="Rubenfield M.J."/>
            <person name="Ruiz A."/>
            <person name="Russo S."/>
            <person name="Salzberg S.L."/>
            <person name="Sanchez-Gracia A."/>
            <person name="Saranga D.J."/>
            <person name="Sato H."/>
            <person name="Schaeffer S.W."/>
            <person name="Schatz M.C."/>
            <person name="Schlenke T."/>
            <person name="Schwartz R."/>
            <person name="Segarra C."/>
            <person name="Singh R.S."/>
            <person name="Sirot L."/>
            <person name="Sirota M."/>
            <person name="Sisneros N.B."/>
            <person name="Smith C.D."/>
            <person name="Smith T.F."/>
            <person name="Spieth J."/>
            <person name="Stage D.E."/>
            <person name="Stark A."/>
            <person name="Stephan W."/>
            <person name="Strausberg R.L."/>
            <person name="Strempel S."/>
            <person name="Sturgill D."/>
            <person name="Sutton G."/>
            <person name="Sutton G.G."/>
            <person name="Tao W."/>
            <person name="Teichmann S."/>
            <person name="Tobari Y.N."/>
            <person name="Tomimura Y."/>
            <person name="Tsolas J.M."/>
            <person name="Valente V.L."/>
            <person name="Venter E."/>
            <person name="Venter J.C."/>
            <person name="Vicario S."/>
            <person name="Vieira F.G."/>
            <person name="Vilella A.J."/>
            <person name="Villasante A."/>
            <person name="Walenz B."/>
            <person name="Wang J."/>
            <person name="Wasserman M."/>
            <person name="Watts T."/>
            <person name="Wilson D."/>
            <person name="Wilson R.K."/>
            <person name="Wing R.A."/>
            <person name="Wolfner M.F."/>
            <person name="Wong A."/>
            <person name="Wong G.K."/>
            <person name="Wu C.I."/>
            <person name="Wu G."/>
            <person name="Yamamoto D."/>
            <person name="Yang H.P."/>
            <person name="Yang S.P."/>
            <person name="Yorke J.A."/>
            <person name="Yoshida K."/>
            <person name="Zdobnov E."/>
            <person name="Zhang P."/>
            <person name="Zhang Y."/>
            <person name="Zimin A.V."/>
            <person name="Baldwin J."/>
            <person name="Abdouelleil A."/>
            <person name="Abdulkadir J."/>
            <person name="Abebe A."/>
            <person name="Abera B."/>
            <person name="Abreu J."/>
            <person name="Acer S.C."/>
            <person name="Aftuck L."/>
            <person name="Alexander A."/>
            <person name="An P."/>
            <person name="Anderson E."/>
            <person name="Anderson S."/>
            <person name="Arachi H."/>
            <person name="Azer M."/>
            <person name="Bachantsang P."/>
            <person name="Barry A."/>
            <person name="Bayul T."/>
            <person name="Berlin A."/>
            <person name="Bessette D."/>
            <person name="Bloom T."/>
            <person name="Blye J."/>
            <person name="Boguslavskiy L."/>
            <person name="Bonnet C."/>
            <person name="Boukhgalter B."/>
            <person name="Bourzgui I."/>
            <person name="Brown A."/>
            <person name="Cahill P."/>
            <person name="Channer S."/>
            <person name="Cheshatsang Y."/>
            <person name="Chuda L."/>
            <person name="Citroen M."/>
            <person name="Collymore A."/>
            <person name="Cooke P."/>
            <person name="Costello M."/>
            <person name="D'Aco K."/>
            <person name="Daza R."/>
            <person name="De Haan G."/>
            <person name="DeGray S."/>
            <person name="DeMaso C."/>
            <person name="Dhargay N."/>
            <person name="Dooley K."/>
            <person name="Dooley E."/>
            <person name="Doricent M."/>
            <person name="Dorje P."/>
            <person name="Dorjee K."/>
            <person name="Dupes A."/>
            <person name="Elong R."/>
            <person name="Falk J."/>
            <person name="Farina A."/>
            <person name="Faro S."/>
            <person name="Ferguson D."/>
            <person name="Fisher S."/>
            <person name="Foley C.D."/>
            <person name="Franke A."/>
            <person name="Friedrich D."/>
            <person name="Gadbois L."/>
            <person name="Gearin G."/>
            <person name="Gearin C.R."/>
            <person name="Giannoukos G."/>
            <person name="Goode T."/>
            <person name="Graham J."/>
            <person name="Grandbois E."/>
            <person name="Grewal S."/>
            <person name="Gyaltsen K."/>
            <person name="Hafez N."/>
            <person name="Hagos B."/>
            <person name="Hall J."/>
            <person name="Henson C."/>
            <person name="Hollinger A."/>
            <person name="Honan T."/>
            <person name="Huard M.D."/>
            <person name="Hughes L."/>
            <person name="Hurhula B."/>
            <person name="Husby M.E."/>
            <person name="Kamat A."/>
            <person name="Kanga B."/>
            <person name="Kashin S."/>
            <person name="Khazanovich D."/>
            <person name="Kisner P."/>
            <person name="Lance K."/>
            <person name="Lara M."/>
            <person name="Lee W."/>
            <person name="Lennon N."/>
            <person name="Letendre F."/>
            <person name="LeVine R."/>
            <person name="Lipovsky A."/>
            <person name="Liu X."/>
            <person name="Liu J."/>
            <person name="Liu S."/>
            <person name="Lokyitsang T."/>
            <person name="Lokyitsang Y."/>
            <person name="Lubonja R."/>
            <person name="Lui A."/>
            <person name="MacDonald P."/>
            <person name="Magnisalis V."/>
            <person name="Maru K."/>
            <person name="Matthews C."/>
            <person name="McCusker W."/>
            <person name="McDonough S."/>
            <person name="Mehta T."/>
            <person name="Meldrim J."/>
            <person name="Meneus L."/>
            <person name="Mihai O."/>
            <person name="Mihalev A."/>
            <person name="Mihova T."/>
            <person name="Mittelman R."/>
            <person name="Mlenga V."/>
            <person name="Montmayeur A."/>
            <person name="Mulrain L."/>
            <person name="Navidi A."/>
            <person name="Naylor J."/>
            <person name="Negash T."/>
            <person name="Nguyen T."/>
            <person name="Nguyen N."/>
            <person name="Nicol R."/>
            <person name="Norbu C."/>
            <person name="Norbu N."/>
            <person name="Novod N."/>
            <person name="O'Neill B."/>
            <person name="Osman S."/>
            <person name="Markiewicz E."/>
            <person name="Oyono O.L."/>
            <person name="Patti C."/>
            <person name="Phunkhang P."/>
            <person name="Pierre F."/>
            <person name="Priest M."/>
            <person name="Raghuraman S."/>
            <person name="Rege F."/>
            <person name="Reyes R."/>
            <person name="Rise C."/>
            <person name="Rogov P."/>
            <person name="Ross K."/>
            <person name="Ryan E."/>
            <person name="Settipalli S."/>
            <person name="Shea T."/>
            <person name="Sherpa N."/>
            <person name="Shi L."/>
            <person name="Shih D."/>
            <person name="Sparrow T."/>
            <person name="Spaulding J."/>
            <person name="Stalker J."/>
            <person name="Stange-Thomann N."/>
            <person name="Stavropoulos S."/>
            <person name="Stone C."/>
            <person name="Strader C."/>
            <person name="Tesfaye S."/>
            <person name="Thomson T."/>
            <person name="Thoulutsang Y."/>
            <person name="Thoulutsang D."/>
            <person name="Topham K."/>
            <person name="Topping I."/>
            <person name="Tsamla T."/>
            <person name="Vassiliev H."/>
            <person name="Vo A."/>
            <person name="Wangchuk T."/>
            <person name="Wangdi T."/>
            <person name="Weiand M."/>
            <person name="Wilkinson J."/>
            <person name="Wilson A."/>
            <person name="Yadav S."/>
            <person name="Young G."/>
            <person name="Yu Q."/>
            <person name="Zembek L."/>
            <person name="Zhong D."/>
            <person name="Zimmer A."/>
            <person name="Zwirko Z."/>
            <person name="Jaffe D.B."/>
            <person name="Alvarez P."/>
            <person name="Brockman W."/>
            <person name="Butler J."/>
            <person name="Chin C."/>
            <person name="Gnerre S."/>
            <person name="Grabherr M."/>
            <person name="Kleber M."/>
            <person name="Mauceli E."/>
            <person name="MacCallum I."/>
        </authorList>
    </citation>
    <scope>NUCLEOTIDE SEQUENCE [LARGE SCALE GENOMIC DNA]</scope>
    <source>
        <strain evidence="3">white501</strain>
    </source>
</reference>
<proteinExistence type="predicted"/>
<dbReference type="AlphaFoldDB" id="B4R048"/>
<feature type="region of interest" description="Disordered" evidence="1">
    <location>
        <begin position="33"/>
        <end position="54"/>
    </location>
</feature>
<gene>
    <name evidence="2" type="primary">Dsim\GD17739</name>
    <name evidence="2" type="ORF">Dsim_GD17739</name>
</gene>
<evidence type="ECO:0000313" key="3">
    <source>
        <dbReference type="Proteomes" id="UP000000304"/>
    </source>
</evidence>